<proteinExistence type="predicted"/>
<evidence type="ECO:0000256" key="1">
    <source>
        <dbReference type="SAM" id="SignalP"/>
    </source>
</evidence>
<gene>
    <name evidence="2" type="ORF">C0030_005955</name>
</gene>
<protein>
    <recommendedName>
        <fullName evidence="4">Lipoprotein</fullName>
    </recommendedName>
</protein>
<dbReference type="AlphaFoldDB" id="A0A424FKT4"/>
<evidence type="ECO:0000313" key="2">
    <source>
        <dbReference type="EMBL" id="RPD36776.1"/>
    </source>
</evidence>
<dbReference type="PROSITE" id="PS51257">
    <property type="entry name" value="PROKAR_LIPOPROTEIN"/>
    <property type="match status" value="1"/>
</dbReference>
<evidence type="ECO:0008006" key="4">
    <source>
        <dbReference type="Google" id="ProtNLM"/>
    </source>
</evidence>
<organism evidence="2 3">
    <name type="scientific">Candidatus Liberibacter solanacearum</name>
    <dbReference type="NCBI Taxonomy" id="556287"/>
    <lineage>
        <taxon>Bacteria</taxon>
        <taxon>Pseudomonadati</taxon>
        <taxon>Pseudomonadota</taxon>
        <taxon>Alphaproteobacteria</taxon>
        <taxon>Hyphomicrobiales</taxon>
        <taxon>Rhizobiaceae</taxon>
        <taxon>Liberibacter</taxon>
    </lineage>
</organism>
<comment type="caution">
    <text evidence="2">The sequence shown here is derived from an EMBL/GenBank/DDBJ whole genome shotgun (WGS) entry which is preliminary data.</text>
</comment>
<feature type="signal peptide" evidence="1">
    <location>
        <begin position="1"/>
        <end position="19"/>
    </location>
</feature>
<reference evidence="2 3" key="1">
    <citation type="submission" date="2018-11" db="EMBL/GenBank/DDBJ databases">
        <title>Genome Analysis of Haplotype D of Candidatus Liberibacter Solanacearum.</title>
        <authorList>
            <person name="Katsir L."/>
            <person name="Ruan Z."/>
            <person name="Santos Garcia D."/>
            <person name="Piasezky A."/>
            <person name="Jiang J."/>
            <person name="Sela N."/>
            <person name="Freilich S."/>
            <person name="Bahar O."/>
        </authorList>
    </citation>
    <scope>NUCLEOTIDE SEQUENCE [LARGE SCALE GENOMIC DNA]</scope>
    <source>
        <strain evidence="3">haplotype D1</strain>
    </source>
</reference>
<dbReference type="Proteomes" id="UP000236895">
    <property type="component" value="Unassembled WGS sequence"/>
</dbReference>
<accession>A0A424FKT4</accession>
<evidence type="ECO:0000313" key="3">
    <source>
        <dbReference type="Proteomes" id="UP000236895"/>
    </source>
</evidence>
<name>A0A424FKT4_9HYPH</name>
<feature type="chain" id="PRO_5019072982" description="Lipoprotein" evidence="1">
    <location>
        <begin position="20"/>
        <end position="71"/>
    </location>
</feature>
<dbReference type="EMBL" id="PKRU02000033">
    <property type="protein sequence ID" value="RPD36776.1"/>
    <property type="molecule type" value="Genomic_DNA"/>
</dbReference>
<keyword evidence="1" id="KW-0732">Signal</keyword>
<sequence length="71" mass="7459">MKIKSILIATTLITSGLLAGCGFVDSTDPVKASSNVGHIQSVIHNEASEDNNGIEVIHNEDDNLIGEIAID</sequence>